<evidence type="ECO:0000256" key="1">
    <source>
        <dbReference type="SAM" id="MobiDB-lite"/>
    </source>
</evidence>
<proteinExistence type="predicted"/>
<comment type="caution">
    <text evidence="2">The sequence shown here is derived from an EMBL/GenBank/DDBJ whole genome shotgun (WGS) entry which is preliminary data.</text>
</comment>
<name>A0AAD7GRH2_MYCRO</name>
<dbReference type="EMBL" id="JARKIE010000012">
    <property type="protein sequence ID" value="KAJ7703656.1"/>
    <property type="molecule type" value="Genomic_DNA"/>
</dbReference>
<organism evidence="2 3">
    <name type="scientific">Mycena rosella</name>
    <name type="common">Pink bonnet</name>
    <name type="synonym">Agaricus rosellus</name>
    <dbReference type="NCBI Taxonomy" id="1033263"/>
    <lineage>
        <taxon>Eukaryota</taxon>
        <taxon>Fungi</taxon>
        <taxon>Dikarya</taxon>
        <taxon>Basidiomycota</taxon>
        <taxon>Agaricomycotina</taxon>
        <taxon>Agaricomycetes</taxon>
        <taxon>Agaricomycetidae</taxon>
        <taxon>Agaricales</taxon>
        <taxon>Marasmiineae</taxon>
        <taxon>Mycenaceae</taxon>
        <taxon>Mycena</taxon>
    </lineage>
</organism>
<feature type="compositionally biased region" description="Basic and acidic residues" evidence="1">
    <location>
        <begin position="11"/>
        <end position="22"/>
    </location>
</feature>
<sequence>MPKYGMHRRQRNSEGAHRRTDDGWTQLRYKHVHSDGTSGILVPMVQRPDGLTKRRVRHTWKHVDTDCSGPGRIVLDACGARQEGREEWHSAFVVTGPNTEQTRRNRVRRNPGQETAAEIVEYWEHWTRASTRFEIDADSVSTAAALRQLGHTDTVSYLN</sequence>
<feature type="region of interest" description="Disordered" evidence="1">
    <location>
        <begin position="1"/>
        <end position="22"/>
    </location>
</feature>
<dbReference type="AlphaFoldDB" id="A0AAD7GRH2"/>
<evidence type="ECO:0000313" key="3">
    <source>
        <dbReference type="Proteomes" id="UP001221757"/>
    </source>
</evidence>
<feature type="compositionally biased region" description="Basic residues" evidence="1">
    <location>
        <begin position="1"/>
        <end position="10"/>
    </location>
</feature>
<gene>
    <name evidence="2" type="ORF">B0H17DRAFT_1127270</name>
</gene>
<evidence type="ECO:0000313" key="2">
    <source>
        <dbReference type="EMBL" id="KAJ7703656.1"/>
    </source>
</evidence>
<accession>A0AAD7GRH2</accession>
<keyword evidence="3" id="KW-1185">Reference proteome</keyword>
<protein>
    <submittedName>
        <fullName evidence="2">Uncharacterized protein</fullName>
    </submittedName>
</protein>
<dbReference type="Proteomes" id="UP001221757">
    <property type="component" value="Unassembled WGS sequence"/>
</dbReference>
<reference evidence="2" key="1">
    <citation type="submission" date="2023-03" db="EMBL/GenBank/DDBJ databases">
        <title>Massive genome expansion in bonnet fungi (Mycena s.s.) driven by repeated elements and novel gene families across ecological guilds.</title>
        <authorList>
            <consortium name="Lawrence Berkeley National Laboratory"/>
            <person name="Harder C.B."/>
            <person name="Miyauchi S."/>
            <person name="Viragh M."/>
            <person name="Kuo A."/>
            <person name="Thoen E."/>
            <person name="Andreopoulos B."/>
            <person name="Lu D."/>
            <person name="Skrede I."/>
            <person name="Drula E."/>
            <person name="Henrissat B."/>
            <person name="Morin E."/>
            <person name="Kohler A."/>
            <person name="Barry K."/>
            <person name="LaButti K."/>
            <person name="Morin E."/>
            <person name="Salamov A."/>
            <person name="Lipzen A."/>
            <person name="Mereny Z."/>
            <person name="Hegedus B."/>
            <person name="Baldrian P."/>
            <person name="Stursova M."/>
            <person name="Weitz H."/>
            <person name="Taylor A."/>
            <person name="Grigoriev I.V."/>
            <person name="Nagy L.G."/>
            <person name="Martin F."/>
            <person name="Kauserud H."/>
        </authorList>
    </citation>
    <scope>NUCLEOTIDE SEQUENCE</scope>
    <source>
        <strain evidence="2">CBHHK067</strain>
    </source>
</reference>